<comment type="caution">
    <text evidence="4">The sequence shown here is derived from an EMBL/GenBank/DDBJ whole genome shotgun (WGS) entry which is preliminary data.</text>
</comment>
<gene>
    <name evidence="4" type="ORF">CEO22_77</name>
</gene>
<evidence type="ECO:0000313" key="5">
    <source>
        <dbReference type="Proteomes" id="UP000316253"/>
    </source>
</evidence>
<organism evidence="4 5">
    <name type="scientific">Candidatus Berkelbacteria bacterium Gr01-1014_85</name>
    <dbReference type="NCBI Taxonomy" id="2017150"/>
    <lineage>
        <taxon>Bacteria</taxon>
        <taxon>Candidatus Berkelbacteria</taxon>
    </lineage>
</organism>
<feature type="domain" description="CxxC-x17-CxxC" evidence="3">
    <location>
        <begin position="69"/>
        <end position="104"/>
    </location>
</feature>
<dbReference type="AlphaFoldDB" id="A0A554JE02"/>
<dbReference type="Pfam" id="PF13451">
    <property type="entry name" value="zf_Tbcl"/>
    <property type="match status" value="1"/>
</dbReference>
<dbReference type="InterPro" id="IPR026363">
    <property type="entry name" value="CxxC-x17-CxxC_dom"/>
</dbReference>
<dbReference type="InterPro" id="IPR025306">
    <property type="entry name" value="Zn-bnd_dom_prob"/>
</dbReference>
<evidence type="ECO:0000313" key="4">
    <source>
        <dbReference type="EMBL" id="TSC66510.1"/>
    </source>
</evidence>
<evidence type="ECO:0000256" key="1">
    <source>
        <dbReference type="SAM" id="MobiDB-lite"/>
    </source>
</evidence>
<dbReference type="Proteomes" id="UP000316253">
    <property type="component" value="Unassembled WGS sequence"/>
</dbReference>
<reference evidence="4 5" key="1">
    <citation type="submission" date="2017-08" db="EMBL/GenBank/DDBJ databases">
        <title>Mechanisms for carbon and nitrogen cycling indicate functional differentiation within the Candidate Phyla Radiation.</title>
        <authorList>
            <person name="Danczak R.E."/>
            <person name="Johnston M.D."/>
            <person name="Kenah C."/>
            <person name="Slattery M."/>
            <person name="Wrighton K.C."/>
            <person name="Wilkins M.J."/>
        </authorList>
    </citation>
    <scope>NUCLEOTIDE SEQUENCE [LARGE SCALE GENOMIC DNA]</scope>
    <source>
        <strain evidence="4">Gr01-1014_85</strain>
    </source>
</reference>
<feature type="domain" description="Probable zinc-binding" evidence="2">
    <location>
        <begin position="2"/>
        <end position="47"/>
    </location>
</feature>
<feature type="compositionally biased region" description="Acidic residues" evidence="1">
    <location>
        <begin position="144"/>
        <end position="155"/>
    </location>
</feature>
<dbReference type="Pfam" id="PF23477">
    <property type="entry name" value="zf_Tbcl_2"/>
    <property type="match status" value="1"/>
</dbReference>
<dbReference type="EMBL" id="VMFD01000004">
    <property type="protein sequence ID" value="TSC66510.1"/>
    <property type="molecule type" value="Genomic_DNA"/>
</dbReference>
<feature type="region of interest" description="Disordered" evidence="1">
    <location>
        <begin position="106"/>
        <end position="155"/>
    </location>
</feature>
<feature type="region of interest" description="Disordered" evidence="1">
    <location>
        <begin position="47"/>
        <end position="66"/>
    </location>
</feature>
<sequence>MQDRTLTCKDCGKDFIFPVSQQELFNDKGFNDPIRCRECIEKRKAEKNAMGGGRPGASRGFGNDYGQPRPQHQIICKECGKEDTVNFKPKFPNDVLCVNCFRASKGQAPRSFDSSSNMSQPMNPVMPAMDNSSMSMPEMPAADTDSDSDDFAAAA</sequence>
<evidence type="ECO:0000259" key="3">
    <source>
        <dbReference type="Pfam" id="PF23477"/>
    </source>
</evidence>
<evidence type="ECO:0000259" key="2">
    <source>
        <dbReference type="Pfam" id="PF13451"/>
    </source>
</evidence>
<feature type="compositionally biased region" description="Polar residues" evidence="1">
    <location>
        <begin position="112"/>
        <end position="122"/>
    </location>
</feature>
<protein>
    <submittedName>
        <fullName evidence="4">Uncharacterized protein</fullName>
    </submittedName>
</protein>
<name>A0A554JE02_9BACT</name>
<proteinExistence type="predicted"/>
<accession>A0A554JE02</accession>